<name>A0A9D3WVB1_9SAUR</name>
<dbReference type="InterPro" id="IPR023796">
    <property type="entry name" value="Serpin_dom"/>
</dbReference>
<dbReference type="AlphaFoldDB" id="A0A9D3WVB1"/>
<dbReference type="PANTHER" id="PTHR11461:SF165">
    <property type="entry name" value="ALPHA-1-ANTITRYPSIN"/>
    <property type="match status" value="1"/>
</dbReference>
<dbReference type="InterPro" id="IPR023795">
    <property type="entry name" value="Serpin_CS"/>
</dbReference>
<keyword evidence="2" id="KW-0646">Protease inhibitor</keyword>
<sequence length="84" mass="9358">MGELQHSTLVHTPIHTTVVHKALVDVHENGTEAAAVTVMEIILLSDTFPPPPTIKFNRPFLMMILEKPTQSILFMGKIINPTEK</sequence>
<evidence type="ECO:0000256" key="1">
    <source>
        <dbReference type="ARBA" id="ARBA00009500"/>
    </source>
</evidence>
<keyword evidence="8" id="KW-1185">Reference proteome</keyword>
<protein>
    <recommendedName>
        <fullName evidence="6">Serpin domain-containing protein</fullName>
    </recommendedName>
</protein>
<comment type="similarity">
    <text evidence="1">Belongs to the serpin family.</text>
</comment>
<evidence type="ECO:0000256" key="5">
    <source>
        <dbReference type="ARBA" id="ARBA00023180"/>
    </source>
</evidence>
<reference evidence="7" key="1">
    <citation type="submission" date="2021-09" db="EMBL/GenBank/DDBJ databases">
        <title>The genome of Mauremys mutica provides insights into the evolution of semi-aquatic lifestyle.</title>
        <authorList>
            <person name="Gong S."/>
            <person name="Gao Y."/>
        </authorList>
    </citation>
    <scope>NUCLEOTIDE SEQUENCE</scope>
    <source>
        <strain evidence="7">MM-2020</strain>
        <tissue evidence="7">Muscle</tissue>
    </source>
</reference>
<evidence type="ECO:0000256" key="2">
    <source>
        <dbReference type="ARBA" id="ARBA00022690"/>
    </source>
</evidence>
<evidence type="ECO:0000313" key="7">
    <source>
        <dbReference type="EMBL" id="KAH1170784.1"/>
    </source>
</evidence>
<comment type="caution">
    <text evidence="7">The sequence shown here is derived from an EMBL/GenBank/DDBJ whole genome shotgun (WGS) entry which is preliminary data.</text>
</comment>
<dbReference type="Gene3D" id="2.10.310.10">
    <property type="entry name" value="Serpins superfamily"/>
    <property type="match status" value="1"/>
</dbReference>
<keyword evidence="3" id="KW-0732">Signal</keyword>
<dbReference type="GO" id="GO:0004867">
    <property type="term" value="F:serine-type endopeptidase inhibitor activity"/>
    <property type="evidence" value="ECO:0007669"/>
    <property type="project" value="UniProtKB-KW"/>
</dbReference>
<gene>
    <name evidence="7" type="ORF">KIL84_006402</name>
</gene>
<keyword evidence="4" id="KW-0722">Serine protease inhibitor</keyword>
<evidence type="ECO:0000259" key="6">
    <source>
        <dbReference type="Pfam" id="PF00079"/>
    </source>
</evidence>
<dbReference type="PANTHER" id="PTHR11461">
    <property type="entry name" value="SERINE PROTEASE INHIBITOR, SERPIN"/>
    <property type="match status" value="1"/>
</dbReference>
<keyword evidence="5" id="KW-0325">Glycoprotein</keyword>
<dbReference type="SUPFAM" id="SSF56574">
    <property type="entry name" value="Serpins"/>
    <property type="match status" value="1"/>
</dbReference>
<evidence type="ECO:0000256" key="3">
    <source>
        <dbReference type="ARBA" id="ARBA00022729"/>
    </source>
</evidence>
<feature type="domain" description="Serpin" evidence="6">
    <location>
        <begin position="16"/>
        <end position="81"/>
    </location>
</feature>
<dbReference type="InterPro" id="IPR036186">
    <property type="entry name" value="Serpin_sf"/>
</dbReference>
<dbReference type="Proteomes" id="UP000827986">
    <property type="component" value="Unassembled WGS sequence"/>
</dbReference>
<proteinExistence type="inferred from homology"/>
<dbReference type="GO" id="GO:0005615">
    <property type="term" value="C:extracellular space"/>
    <property type="evidence" value="ECO:0007669"/>
    <property type="project" value="InterPro"/>
</dbReference>
<organism evidence="7 8">
    <name type="scientific">Mauremys mutica</name>
    <name type="common">yellowpond turtle</name>
    <dbReference type="NCBI Taxonomy" id="74926"/>
    <lineage>
        <taxon>Eukaryota</taxon>
        <taxon>Metazoa</taxon>
        <taxon>Chordata</taxon>
        <taxon>Craniata</taxon>
        <taxon>Vertebrata</taxon>
        <taxon>Euteleostomi</taxon>
        <taxon>Archelosauria</taxon>
        <taxon>Testudinata</taxon>
        <taxon>Testudines</taxon>
        <taxon>Cryptodira</taxon>
        <taxon>Durocryptodira</taxon>
        <taxon>Testudinoidea</taxon>
        <taxon>Geoemydidae</taxon>
        <taxon>Geoemydinae</taxon>
        <taxon>Mauremys</taxon>
    </lineage>
</organism>
<evidence type="ECO:0000313" key="8">
    <source>
        <dbReference type="Proteomes" id="UP000827986"/>
    </source>
</evidence>
<dbReference type="InterPro" id="IPR000215">
    <property type="entry name" value="Serpin_fam"/>
</dbReference>
<dbReference type="EMBL" id="JAHDVG010000483">
    <property type="protein sequence ID" value="KAH1170784.1"/>
    <property type="molecule type" value="Genomic_DNA"/>
</dbReference>
<dbReference type="Pfam" id="PF00079">
    <property type="entry name" value="Serpin"/>
    <property type="match status" value="1"/>
</dbReference>
<accession>A0A9D3WVB1</accession>
<dbReference type="FunFam" id="2.10.310.10:FF:000001">
    <property type="entry name" value="Serpin family A member 1"/>
    <property type="match status" value="1"/>
</dbReference>
<dbReference type="Gene3D" id="6.20.40.10">
    <property type="match status" value="1"/>
</dbReference>
<evidence type="ECO:0000256" key="4">
    <source>
        <dbReference type="ARBA" id="ARBA00022900"/>
    </source>
</evidence>
<dbReference type="PROSITE" id="PS00284">
    <property type="entry name" value="SERPIN"/>
    <property type="match status" value="1"/>
</dbReference>